<dbReference type="InterPro" id="IPR014743">
    <property type="entry name" value="Cl-channel_core"/>
</dbReference>
<feature type="transmembrane region" description="Helical" evidence="10">
    <location>
        <begin position="333"/>
        <end position="352"/>
    </location>
</feature>
<dbReference type="InterPro" id="IPR001807">
    <property type="entry name" value="ClC"/>
</dbReference>
<dbReference type="PANTHER" id="PTHR43427">
    <property type="entry name" value="CHLORIDE CHANNEL PROTEIN CLC-E"/>
    <property type="match status" value="1"/>
</dbReference>
<keyword evidence="4 10" id="KW-1133">Transmembrane helix</keyword>
<dbReference type="CDD" id="cd00400">
    <property type="entry name" value="Voltage_gated_ClC"/>
    <property type="match status" value="1"/>
</dbReference>
<feature type="transmembrane region" description="Helical" evidence="10">
    <location>
        <begin position="267"/>
        <end position="286"/>
    </location>
</feature>
<proteinExistence type="predicted"/>
<dbReference type="GO" id="GO:0034707">
    <property type="term" value="C:chloride channel complex"/>
    <property type="evidence" value="ECO:0007669"/>
    <property type="project" value="UniProtKB-KW"/>
</dbReference>
<keyword evidence="2" id="KW-0813">Transport</keyword>
<evidence type="ECO:0000256" key="4">
    <source>
        <dbReference type="ARBA" id="ARBA00022989"/>
    </source>
</evidence>
<evidence type="ECO:0000256" key="9">
    <source>
        <dbReference type="ARBA" id="ARBA00023303"/>
    </source>
</evidence>
<organism evidence="11 12">
    <name type="scientific">Marisediminitalea aggregata</name>
    <dbReference type="NCBI Taxonomy" id="634436"/>
    <lineage>
        <taxon>Bacteria</taxon>
        <taxon>Pseudomonadati</taxon>
        <taxon>Pseudomonadota</taxon>
        <taxon>Gammaproteobacteria</taxon>
        <taxon>Alteromonadales</taxon>
        <taxon>Alteromonadaceae</taxon>
        <taxon>Marisediminitalea</taxon>
    </lineage>
</organism>
<dbReference type="EMBL" id="FQWD01000004">
    <property type="protein sequence ID" value="SHG70959.1"/>
    <property type="molecule type" value="Genomic_DNA"/>
</dbReference>
<evidence type="ECO:0000256" key="3">
    <source>
        <dbReference type="ARBA" id="ARBA00022692"/>
    </source>
</evidence>
<keyword evidence="9" id="KW-0407">Ion channel</keyword>
<evidence type="ECO:0000256" key="10">
    <source>
        <dbReference type="SAM" id="Phobius"/>
    </source>
</evidence>
<feature type="transmembrane region" description="Helical" evidence="10">
    <location>
        <begin position="235"/>
        <end position="255"/>
    </location>
</feature>
<evidence type="ECO:0000256" key="1">
    <source>
        <dbReference type="ARBA" id="ARBA00004141"/>
    </source>
</evidence>
<feature type="transmembrane region" description="Helical" evidence="10">
    <location>
        <begin position="396"/>
        <end position="416"/>
    </location>
</feature>
<evidence type="ECO:0000256" key="2">
    <source>
        <dbReference type="ARBA" id="ARBA00022448"/>
    </source>
</evidence>
<dbReference type="AlphaFoldDB" id="A0A1M5M226"/>
<feature type="transmembrane region" description="Helical" evidence="10">
    <location>
        <begin position="364"/>
        <end position="387"/>
    </location>
</feature>
<keyword evidence="8" id="KW-0868">Chloride</keyword>
<feature type="transmembrane region" description="Helical" evidence="10">
    <location>
        <begin position="108"/>
        <end position="130"/>
    </location>
</feature>
<protein>
    <submittedName>
        <fullName evidence="11">H+/Cl-antiporter ClcA</fullName>
    </submittedName>
</protein>
<keyword evidence="6 10" id="KW-0472">Membrane</keyword>
<gene>
    <name evidence="11" type="ORF">SAMN05216361_2866</name>
</gene>
<dbReference type="Pfam" id="PF00654">
    <property type="entry name" value="Voltage_CLC"/>
    <property type="match status" value="1"/>
</dbReference>
<comment type="subcellular location">
    <subcellularLocation>
        <location evidence="1">Membrane</location>
        <topology evidence="1">Multi-pass membrane protein</topology>
    </subcellularLocation>
</comment>
<feature type="transmembrane region" description="Helical" evidence="10">
    <location>
        <begin position="306"/>
        <end position="326"/>
    </location>
</feature>
<sequence length="562" mass="61474">MPGIMRLQSLRHELAHPRTSVQLCLLGIIAGVTSALLIVLFRLGIEWTQTTGLALLSRFELSDTLAWIILPIAAAVLILIIAFFTGFKHYRLGIPFVIHRVKKHYGHIPWRTTVNQFFGGMLALAGGFVVGREGPSVHLGAAGSSLFGQTLRLPQNSIRTLAGCGIAAGISASFNTPLAAVIFVMEVVLREYKIHIFVPVMLSAACGSVITRIVFGEGNELAYFSFSSFSQWVYLYLIVFGCLLGVLATLFNHTLMTVMTAFRRVSMVWRLLLASLITAIGGALLPESLGANFEDVNALFSQNPEALLVLTILLMKFVLATCAIGLGIPGGIIGPVMVIGMLAGAFLLIPVSHWLPREDFTSSFALLGIAGMLTAVLHAPLAALVAVMELSYRPEIILPAILVIVPAYVTATQFLGNRSIFIQQLDFQKLPYAITSIREALEKTGVQAAMETDFKLFYDAPEEALQKFLADSPTQLVIQQSKFELDLKYAWVHYDVSLSQHAHPISYQTMTGMSSQATLAEVYEQLNSARSGAVYIYDDNPSTITGVITWNRLQSFLQRAQF</sequence>
<dbReference type="Proteomes" id="UP000184520">
    <property type="component" value="Unassembled WGS sequence"/>
</dbReference>
<dbReference type="PANTHER" id="PTHR43427:SF6">
    <property type="entry name" value="CHLORIDE CHANNEL PROTEIN CLC-E"/>
    <property type="match status" value="1"/>
</dbReference>
<keyword evidence="3 10" id="KW-0812">Transmembrane</keyword>
<feature type="transmembrane region" description="Helical" evidence="10">
    <location>
        <begin position="65"/>
        <end position="87"/>
    </location>
</feature>
<feature type="transmembrane region" description="Helical" evidence="10">
    <location>
        <begin position="160"/>
        <end position="184"/>
    </location>
</feature>
<evidence type="ECO:0000256" key="7">
    <source>
        <dbReference type="ARBA" id="ARBA00023173"/>
    </source>
</evidence>
<feature type="transmembrane region" description="Helical" evidence="10">
    <location>
        <begin position="21"/>
        <end position="45"/>
    </location>
</feature>
<accession>A0A1M5M226</accession>
<keyword evidence="7" id="KW-0869">Chloride channel</keyword>
<dbReference type="GO" id="GO:0005254">
    <property type="term" value="F:chloride channel activity"/>
    <property type="evidence" value="ECO:0007669"/>
    <property type="project" value="UniProtKB-KW"/>
</dbReference>
<evidence type="ECO:0000256" key="8">
    <source>
        <dbReference type="ARBA" id="ARBA00023214"/>
    </source>
</evidence>
<reference evidence="12" key="1">
    <citation type="submission" date="2016-11" db="EMBL/GenBank/DDBJ databases">
        <authorList>
            <person name="Varghese N."/>
            <person name="Submissions S."/>
        </authorList>
    </citation>
    <scope>NUCLEOTIDE SEQUENCE [LARGE SCALE GENOMIC DNA]</scope>
    <source>
        <strain evidence="12">CGMCC 1.8995</strain>
    </source>
</reference>
<feature type="transmembrane region" description="Helical" evidence="10">
    <location>
        <begin position="196"/>
        <end position="215"/>
    </location>
</feature>
<dbReference type="PRINTS" id="PR00762">
    <property type="entry name" value="CLCHANNEL"/>
</dbReference>
<dbReference type="InterPro" id="IPR050368">
    <property type="entry name" value="ClC-type_chloride_channel"/>
</dbReference>
<evidence type="ECO:0000256" key="5">
    <source>
        <dbReference type="ARBA" id="ARBA00023065"/>
    </source>
</evidence>
<evidence type="ECO:0000313" key="11">
    <source>
        <dbReference type="EMBL" id="SHG70959.1"/>
    </source>
</evidence>
<dbReference type="Gene3D" id="1.10.3080.10">
    <property type="entry name" value="Clc chloride channel"/>
    <property type="match status" value="1"/>
</dbReference>
<keyword evidence="5" id="KW-0406">Ion transport</keyword>
<evidence type="ECO:0000256" key="6">
    <source>
        <dbReference type="ARBA" id="ARBA00023136"/>
    </source>
</evidence>
<dbReference type="SUPFAM" id="SSF81340">
    <property type="entry name" value="Clc chloride channel"/>
    <property type="match status" value="1"/>
</dbReference>
<name>A0A1M5M226_9ALTE</name>
<evidence type="ECO:0000313" key="12">
    <source>
        <dbReference type="Proteomes" id="UP000184520"/>
    </source>
</evidence>
<dbReference type="STRING" id="634436.SAMN05216361_2866"/>
<keyword evidence="12" id="KW-1185">Reference proteome</keyword>